<organism evidence="2 3">
    <name type="scientific">Phenylobacterium haematophilum</name>
    <dbReference type="NCBI Taxonomy" id="98513"/>
    <lineage>
        <taxon>Bacteria</taxon>
        <taxon>Pseudomonadati</taxon>
        <taxon>Pseudomonadota</taxon>
        <taxon>Alphaproteobacteria</taxon>
        <taxon>Caulobacterales</taxon>
        <taxon>Caulobacteraceae</taxon>
        <taxon>Phenylobacterium</taxon>
    </lineage>
</organism>
<evidence type="ECO:0000256" key="1">
    <source>
        <dbReference type="SAM" id="MobiDB-lite"/>
    </source>
</evidence>
<comment type="caution">
    <text evidence="2">The sequence shown here is derived from an EMBL/GenBank/DDBJ whole genome shotgun (WGS) entry which is preliminary data.</text>
</comment>
<proteinExistence type="predicted"/>
<dbReference type="RefSeq" id="WP_152982305.1">
    <property type="nucleotide sequence ID" value="NZ_JACIDK010000001.1"/>
</dbReference>
<dbReference type="EMBL" id="JACIDK010000001">
    <property type="protein sequence ID" value="MBB3889826.1"/>
    <property type="molecule type" value="Genomic_DNA"/>
</dbReference>
<sequence length="413" mass="44118">MIALLSFLPAACGSNASTQHESAKPDTNAEQVQASAGKPAQSGDCIVSPVAEAESIALDDIRWQRFDFWVDRMRRGVARPADAGDRSGIGHFCGSWLVTVRQPDADSRSGTIGLTVMPDGSYFALVRDGLADDGYEFHIDRGQLAASERGLRFVSDQGWNDEGQWLPVKGGGMVAMMLQRILLFQPIGPIAGRQVRTVADSVATTGKDMASNVALALAVAHTWSPDAELRALEARPHDGDFTNPVIVPSFYSPQKNVTMVMLFDPAKGQLPSGRTYPGDATGTAHAIPAAATGLPAVAGGGRDDGPAVLRWWGDGDAARLWWVFGRPMTASGRGDICYDVKQGTTRDCRALFGDDVADYERRAAQVRRARARPPAPSPLQEGEANGWFLPPCARGGFAPGDQCWDGGPKTVVQ</sequence>
<keyword evidence="3" id="KW-1185">Reference proteome</keyword>
<feature type="region of interest" description="Disordered" evidence="1">
    <location>
        <begin position="15"/>
        <end position="44"/>
    </location>
</feature>
<protein>
    <submittedName>
        <fullName evidence="2">Uncharacterized protein</fullName>
    </submittedName>
</protein>
<evidence type="ECO:0000313" key="3">
    <source>
        <dbReference type="Proteomes" id="UP000530564"/>
    </source>
</evidence>
<accession>A0A839ZU83</accession>
<reference evidence="2 3" key="1">
    <citation type="submission" date="2020-08" db="EMBL/GenBank/DDBJ databases">
        <title>Genomic Encyclopedia of Type Strains, Phase IV (KMG-IV): sequencing the most valuable type-strain genomes for metagenomic binning, comparative biology and taxonomic classification.</title>
        <authorList>
            <person name="Goeker M."/>
        </authorList>
    </citation>
    <scope>NUCLEOTIDE SEQUENCE [LARGE SCALE GENOMIC DNA]</scope>
    <source>
        <strain evidence="2 3">DSM 21793</strain>
    </source>
</reference>
<evidence type="ECO:0000313" key="2">
    <source>
        <dbReference type="EMBL" id="MBB3889826.1"/>
    </source>
</evidence>
<gene>
    <name evidence="2" type="ORF">GGQ61_000523</name>
</gene>
<name>A0A839ZU83_9CAUL</name>
<dbReference type="AlphaFoldDB" id="A0A839ZU83"/>
<dbReference type="Proteomes" id="UP000530564">
    <property type="component" value="Unassembled WGS sequence"/>
</dbReference>